<dbReference type="Proteomes" id="UP000031523">
    <property type="component" value="Chromosome"/>
</dbReference>
<gene>
    <name evidence="1" type="ORF">SLNWT_3206</name>
</gene>
<keyword evidence="2" id="KW-1185">Reference proteome</keyword>
<dbReference type="KEGG" id="sals:SLNWT_3206"/>
<organism evidence="1 2">
    <name type="scientific">Streptomyces albus (strain ATCC 21838 / DSM 41398 / FERM P-419 / JCM 4703 / NBRC 107858)</name>
    <dbReference type="NCBI Taxonomy" id="1081613"/>
    <lineage>
        <taxon>Bacteria</taxon>
        <taxon>Bacillati</taxon>
        <taxon>Actinomycetota</taxon>
        <taxon>Actinomycetes</taxon>
        <taxon>Kitasatosporales</taxon>
        <taxon>Streptomycetaceae</taxon>
        <taxon>Streptomyces</taxon>
    </lineage>
</organism>
<dbReference type="EMBL" id="CP010519">
    <property type="protein sequence ID" value="AJE83582.1"/>
    <property type="molecule type" value="Genomic_DNA"/>
</dbReference>
<reference evidence="1 2" key="1">
    <citation type="submission" date="2015-01" db="EMBL/GenBank/DDBJ databases">
        <title>Enhanced salinomycin production by adjusting the supply of polyketide extender units in Streptomyce albus DSM 41398.</title>
        <authorList>
            <person name="Lu C."/>
        </authorList>
    </citation>
    <scope>NUCLEOTIDE SEQUENCE [LARGE SCALE GENOMIC DNA]</scope>
    <source>
        <strain evidence="2">ATCC 21838 / DSM 41398 / FERM P-419 / JCM 4703 / NBRC 107858</strain>
    </source>
</reference>
<protein>
    <submittedName>
        <fullName evidence="1">Uncharacterized protein</fullName>
    </submittedName>
</protein>
<proteinExistence type="predicted"/>
<evidence type="ECO:0000313" key="1">
    <source>
        <dbReference type="EMBL" id="AJE83582.1"/>
    </source>
</evidence>
<name>A0A0B5EZT3_STRA4</name>
<accession>A0A0B5EZT3</accession>
<sequence>MLVDLMPVAIGEEREPRDPVALGPVALGNTEDGLAADATGDRIEDTDLVRDAGLIGVTWRRRPPALRHGISLRART</sequence>
<dbReference type="AlphaFoldDB" id="A0A0B5EZT3"/>
<evidence type="ECO:0000313" key="2">
    <source>
        <dbReference type="Proteomes" id="UP000031523"/>
    </source>
</evidence>